<dbReference type="RefSeq" id="XP_007827614.1">
    <property type="nucleotide sequence ID" value="XM_007829423.1"/>
</dbReference>
<name>W3XLZ1_PESFW</name>
<dbReference type="HOGENOM" id="CLU_2455455_0_0_1"/>
<dbReference type="Proteomes" id="UP000030651">
    <property type="component" value="Unassembled WGS sequence"/>
</dbReference>
<organism evidence="2 3">
    <name type="scientific">Pestalotiopsis fici (strain W106-1 / CGMCC3.15140)</name>
    <dbReference type="NCBI Taxonomy" id="1229662"/>
    <lineage>
        <taxon>Eukaryota</taxon>
        <taxon>Fungi</taxon>
        <taxon>Dikarya</taxon>
        <taxon>Ascomycota</taxon>
        <taxon>Pezizomycotina</taxon>
        <taxon>Sordariomycetes</taxon>
        <taxon>Xylariomycetidae</taxon>
        <taxon>Amphisphaeriales</taxon>
        <taxon>Sporocadaceae</taxon>
        <taxon>Pestalotiopsis</taxon>
    </lineage>
</organism>
<feature type="compositionally biased region" description="Basic residues" evidence="1">
    <location>
        <begin position="1"/>
        <end position="10"/>
    </location>
</feature>
<evidence type="ECO:0000256" key="1">
    <source>
        <dbReference type="SAM" id="MobiDB-lite"/>
    </source>
</evidence>
<feature type="compositionally biased region" description="Low complexity" evidence="1">
    <location>
        <begin position="11"/>
        <end position="28"/>
    </location>
</feature>
<evidence type="ECO:0000313" key="3">
    <source>
        <dbReference type="Proteomes" id="UP000030651"/>
    </source>
</evidence>
<feature type="region of interest" description="Disordered" evidence="1">
    <location>
        <begin position="55"/>
        <end position="89"/>
    </location>
</feature>
<dbReference type="GeneID" id="19265855"/>
<dbReference type="EMBL" id="KI912109">
    <property type="protein sequence ID" value="ETS87014.1"/>
    <property type="molecule type" value="Genomic_DNA"/>
</dbReference>
<gene>
    <name evidence="2" type="ORF">PFICI_00842</name>
</gene>
<dbReference type="OrthoDB" id="10474500at2759"/>
<dbReference type="InParanoid" id="W3XLZ1"/>
<dbReference type="KEGG" id="pfy:PFICI_00842"/>
<dbReference type="AlphaFoldDB" id="W3XLZ1"/>
<accession>W3XLZ1</accession>
<feature type="compositionally biased region" description="Polar residues" evidence="1">
    <location>
        <begin position="55"/>
        <end position="70"/>
    </location>
</feature>
<evidence type="ECO:0000313" key="2">
    <source>
        <dbReference type="EMBL" id="ETS87014.1"/>
    </source>
</evidence>
<feature type="region of interest" description="Disordered" evidence="1">
    <location>
        <begin position="1"/>
        <end position="28"/>
    </location>
</feature>
<sequence>MSPSSKKSKKAYSSSTHSSSHVPVSSAVTEQWVHTQAVEGPWDNIAFAAGTWPSNVQSSSTYAESVQASQGSVKHSHKHEHHKKSGGKK</sequence>
<reference evidence="3" key="1">
    <citation type="journal article" date="2015" name="BMC Genomics">
        <title>Genomic and transcriptomic analysis of the endophytic fungus Pestalotiopsis fici reveals its lifestyle and high potential for synthesis of natural products.</title>
        <authorList>
            <person name="Wang X."/>
            <person name="Zhang X."/>
            <person name="Liu L."/>
            <person name="Xiang M."/>
            <person name="Wang W."/>
            <person name="Sun X."/>
            <person name="Che Y."/>
            <person name="Guo L."/>
            <person name="Liu G."/>
            <person name="Guo L."/>
            <person name="Wang C."/>
            <person name="Yin W.B."/>
            <person name="Stadler M."/>
            <person name="Zhang X."/>
            <person name="Liu X."/>
        </authorList>
    </citation>
    <scope>NUCLEOTIDE SEQUENCE [LARGE SCALE GENOMIC DNA]</scope>
    <source>
        <strain evidence="3">W106-1 / CGMCC3.15140</strain>
    </source>
</reference>
<feature type="compositionally biased region" description="Basic residues" evidence="1">
    <location>
        <begin position="74"/>
        <end position="89"/>
    </location>
</feature>
<keyword evidence="3" id="KW-1185">Reference proteome</keyword>
<protein>
    <submittedName>
        <fullName evidence="2">Uncharacterized protein</fullName>
    </submittedName>
</protein>
<proteinExistence type="predicted"/>